<feature type="transmembrane region" description="Helical" evidence="5">
    <location>
        <begin position="242"/>
        <end position="267"/>
    </location>
</feature>
<feature type="transmembrane region" description="Helical" evidence="5">
    <location>
        <begin position="88"/>
        <end position="109"/>
    </location>
</feature>
<dbReference type="GO" id="GO:0050136">
    <property type="term" value="F:NADH dehydrogenase (quinone) (non-electrogenic) activity"/>
    <property type="evidence" value="ECO:0007669"/>
    <property type="project" value="UniProtKB-UniRule"/>
</dbReference>
<dbReference type="NCBIfam" id="TIGR01770">
    <property type="entry name" value="NDH_I_N"/>
    <property type="match status" value="1"/>
</dbReference>
<keyword evidence="5" id="KW-1278">Translocase</keyword>
<keyword evidence="5" id="KW-1003">Cell membrane</keyword>
<keyword evidence="4 5" id="KW-0472">Membrane</keyword>
<dbReference type="Proteomes" id="UP000442535">
    <property type="component" value="Unassembled WGS sequence"/>
</dbReference>
<evidence type="ECO:0000256" key="2">
    <source>
        <dbReference type="ARBA" id="ARBA00022692"/>
    </source>
</evidence>
<dbReference type="EC" id="7.1.1.-" evidence="5"/>
<feature type="transmembrane region" description="Helical" evidence="5">
    <location>
        <begin position="46"/>
        <end position="68"/>
    </location>
</feature>
<comment type="caution">
    <text evidence="8">The sequence shown here is derived from an EMBL/GenBank/DDBJ whole genome shotgun (WGS) entry which is preliminary data.</text>
</comment>
<comment type="similarity">
    <text evidence="5">Belongs to the complex I subunit 2 family.</text>
</comment>
<evidence type="ECO:0000256" key="4">
    <source>
        <dbReference type="ARBA" id="ARBA00023136"/>
    </source>
</evidence>
<feature type="domain" description="NADH:quinone oxidoreductase/Mrp antiporter transmembrane" evidence="7">
    <location>
        <begin position="162"/>
        <end position="464"/>
    </location>
</feature>
<evidence type="ECO:0000313" key="9">
    <source>
        <dbReference type="Proteomes" id="UP000442535"/>
    </source>
</evidence>
<feature type="transmembrane region" description="Helical" evidence="5">
    <location>
        <begin position="312"/>
        <end position="331"/>
    </location>
</feature>
<feature type="transmembrane region" description="Helical" evidence="5">
    <location>
        <begin position="145"/>
        <end position="162"/>
    </location>
</feature>
<dbReference type="GO" id="GO:0042773">
    <property type="term" value="P:ATP synthesis coupled electron transport"/>
    <property type="evidence" value="ECO:0007669"/>
    <property type="project" value="InterPro"/>
</dbReference>
<keyword evidence="9" id="KW-1185">Reference proteome</keyword>
<dbReference type="EMBL" id="VUMY01000002">
    <property type="protein sequence ID" value="MST49029.1"/>
    <property type="molecule type" value="Genomic_DNA"/>
</dbReference>
<feature type="transmembrane region" description="Helical" evidence="5">
    <location>
        <begin position="448"/>
        <end position="469"/>
    </location>
</feature>
<dbReference type="GO" id="GO:0048038">
    <property type="term" value="F:quinone binding"/>
    <property type="evidence" value="ECO:0007669"/>
    <property type="project" value="UniProtKB-KW"/>
</dbReference>
<accession>A0A7K0K0T2</accession>
<feature type="transmembrane region" description="Helical" evidence="5">
    <location>
        <begin position="367"/>
        <end position="386"/>
    </location>
</feature>
<comment type="function">
    <text evidence="5">NDH-1 shuttles electrons from NADH, via FMN and iron-sulfur (Fe-S) centers, to quinones in the respiratory chain. The immediate electron acceptor for the enzyme in this species is believed to be a menaquinone. Couples the redox reaction to proton translocation (for every two electrons transferred, four hydrogen ions are translocated across the cytoplasmic membrane), and thus conserves the redox energy in a proton gradient.</text>
</comment>
<evidence type="ECO:0000256" key="3">
    <source>
        <dbReference type="ARBA" id="ARBA00022989"/>
    </source>
</evidence>
<evidence type="ECO:0000256" key="1">
    <source>
        <dbReference type="ARBA" id="ARBA00004127"/>
    </source>
</evidence>
<dbReference type="GO" id="GO:0008137">
    <property type="term" value="F:NADH dehydrogenase (ubiquinone) activity"/>
    <property type="evidence" value="ECO:0007669"/>
    <property type="project" value="InterPro"/>
</dbReference>
<dbReference type="GO" id="GO:0012505">
    <property type="term" value="C:endomembrane system"/>
    <property type="evidence" value="ECO:0007669"/>
    <property type="project" value="UniProtKB-SubCell"/>
</dbReference>
<dbReference type="InterPro" id="IPR001750">
    <property type="entry name" value="ND/Mrp_TM"/>
</dbReference>
<feature type="transmembrane region" description="Helical" evidence="5">
    <location>
        <begin position="20"/>
        <end position="39"/>
    </location>
</feature>
<gene>
    <name evidence="5 8" type="primary">nuoN</name>
    <name evidence="8" type="ORF">FYJ63_01975</name>
</gene>
<name>A0A7K0K0T2_9ACTO</name>
<dbReference type="RefSeq" id="WP_154543293.1">
    <property type="nucleotide sequence ID" value="NZ_VUMY01000002.1"/>
</dbReference>
<evidence type="ECO:0000313" key="8">
    <source>
        <dbReference type="EMBL" id="MST49029.1"/>
    </source>
</evidence>
<evidence type="ECO:0000256" key="5">
    <source>
        <dbReference type="HAMAP-Rule" id="MF_00445"/>
    </source>
</evidence>
<proteinExistence type="inferred from homology"/>
<comment type="catalytic activity">
    <reaction evidence="5">
        <text>a quinone + NADH + 5 H(+)(in) = a quinol + NAD(+) + 4 H(+)(out)</text>
        <dbReference type="Rhea" id="RHEA:57888"/>
        <dbReference type="ChEBI" id="CHEBI:15378"/>
        <dbReference type="ChEBI" id="CHEBI:24646"/>
        <dbReference type="ChEBI" id="CHEBI:57540"/>
        <dbReference type="ChEBI" id="CHEBI:57945"/>
        <dbReference type="ChEBI" id="CHEBI:132124"/>
    </reaction>
</comment>
<keyword evidence="3 5" id="KW-1133">Transmembrane helix</keyword>
<comment type="subcellular location">
    <subcellularLocation>
        <location evidence="5">Cell membrane</location>
        <topology evidence="5">Multi-pass membrane protein</topology>
    </subcellularLocation>
    <subcellularLocation>
        <location evidence="1">Endomembrane system</location>
        <topology evidence="1">Multi-pass membrane protein</topology>
    </subcellularLocation>
    <subcellularLocation>
        <location evidence="6">Membrane</location>
        <topology evidence="6">Multi-pass membrane protein</topology>
    </subcellularLocation>
</comment>
<keyword evidence="8" id="KW-0560">Oxidoreductase</keyword>
<feature type="transmembrane region" description="Helical" evidence="5">
    <location>
        <begin position="338"/>
        <end position="361"/>
    </location>
</feature>
<feature type="transmembrane region" description="Helical" evidence="5">
    <location>
        <begin position="414"/>
        <end position="436"/>
    </location>
</feature>
<dbReference type="NCBIfam" id="NF004441">
    <property type="entry name" value="PRK05777.1-4"/>
    <property type="match status" value="1"/>
</dbReference>
<reference evidence="8 9" key="1">
    <citation type="submission" date="2019-08" db="EMBL/GenBank/DDBJ databases">
        <title>In-depth cultivation of the pig gut microbiome towards novel bacterial diversity and tailored functional studies.</title>
        <authorList>
            <person name="Wylensek D."/>
            <person name="Hitch T.C.A."/>
            <person name="Clavel T."/>
        </authorList>
    </citation>
    <scope>NUCLEOTIDE SEQUENCE [LARGE SCALE GENOMIC DNA]</scope>
    <source>
        <strain evidence="8 9">RF-GAM-744-WT-7</strain>
    </source>
</reference>
<evidence type="ECO:0000259" key="7">
    <source>
        <dbReference type="Pfam" id="PF00361"/>
    </source>
</evidence>
<feature type="transmembrane region" description="Helical" evidence="5">
    <location>
        <begin position="279"/>
        <end position="300"/>
    </location>
</feature>
<dbReference type="PANTHER" id="PTHR22773">
    <property type="entry name" value="NADH DEHYDROGENASE"/>
    <property type="match status" value="1"/>
</dbReference>
<keyword evidence="5" id="KW-0874">Quinone</keyword>
<dbReference type="HAMAP" id="MF_00445">
    <property type="entry name" value="NDH1_NuoN_1"/>
    <property type="match status" value="1"/>
</dbReference>
<evidence type="ECO:0000256" key="6">
    <source>
        <dbReference type="RuleBase" id="RU000320"/>
    </source>
</evidence>
<comment type="subunit">
    <text evidence="5">NDH-1 is composed of 14 different subunits. Subunits NuoA, H, J, K, L, M, N constitute the membrane sector of the complex.</text>
</comment>
<feature type="transmembrane region" description="Helical" evidence="5">
    <location>
        <begin position="198"/>
        <end position="222"/>
    </location>
</feature>
<protein>
    <recommendedName>
        <fullName evidence="5">NADH-quinone oxidoreductase subunit N</fullName>
        <ecNumber evidence="5">7.1.1.-</ecNumber>
    </recommendedName>
    <alternativeName>
        <fullName evidence="5">NADH dehydrogenase I subunit N</fullName>
    </alternativeName>
    <alternativeName>
        <fullName evidence="5">NDH-1 subunit N</fullName>
    </alternativeName>
</protein>
<dbReference type="AlphaFoldDB" id="A0A7K0K0T2"/>
<dbReference type="GO" id="GO:0005886">
    <property type="term" value="C:plasma membrane"/>
    <property type="evidence" value="ECO:0007669"/>
    <property type="project" value="UniProtKB-SubCell"/>
</dbReference>
<keyword evidence="2 5" id="KW-0812">Transmembrane</keyword>
<keyword evidence="5" id="KW-0813">Transport</keyword>
<dbReference type="InterPro" id="IPR010096">
    <property type="entry name" value="NADH-Q_OxRdtase_suN/2"/>
</dbReference>
<sequence length="526" mass="55519">MFSSILPFIVNSPVVEWDALAPIIVIMGAAVLGTLVEALPSAKVRYGINATLMILSLIVALALVVWRFRTLGETGGRQIAMGTMVEDQLSLVFQGILLAVALLAALVVLGRATPGDGSFAPQPADMPGSPQEDYAVKTRYQRTEMFILMLFSTGGMMSFIAAGNLLMLFVALEVMSLPLYVMSAMGRRRRLLSQEAGFKYFLLGAYASGFFLMGIALIYGFTGTLGIYSITQIATVAPGLDWMLLVGVAMLLVGLFFKVSAVPFHAWAPDVYQGAPSPIAGFMAAGVKVAAFGILVRLSMTLFGLLSWDLSVLLWVVIIATIVVGTFLGIVQTDVKRMLAYSSIAHVGFILVALIGLSVGAAAAVEFYVLTYGVATIGAFGLISIVRDADADGTVRGEASRLEAWDGLGKRHPALAGAMAIFLLSFAGIPLTGGFIGKFLVFKEGLSLGGGALVLVGLIASIVTAFFYFRLILRMYFTEPGENTATVTSTDPGDMLVKFVVIVCAVATVALGLVAQPVLGLFAAVA</sequence>
<keyword evidence="5" id="KW-0520">NAD</keyword>
<dbReference type="Pfam" id="PF00361">
    <property type="entry name" value="Proton_antipo_M"/>
    <property type="match status" value="1"/>
</dbReference>
<organism evidence="8 9">
    <name type="scientific">Mobiluncus porci</name>
    <dbReference type="NCBI Taxonomy" id="2652278"/>
    <lineage>
        <taxon>Bacteria</taxon>
        <taxon>Bacillati</taxon>
        <taxon>Actinomycetota</taxon>
        <taxon>Actinomycetes</taxon>
        <taxon>Actinomycetales</taxon>
        <taxon>Actinomycetaceae</taxon>
        <taxon>Mobiluncus</taxon>
    </lineage>
</organism>
<feature type="transmembrane region" description="Helical" evidence="5">
    <location>
        <begin position="499"/>
        <end position="525"/>
    </location>
</feature>